<organism evidence="2 3">
    <name type="scientific">Novipirellula aureliae</name>
    <dbReference type="NCBI Taxonomy" id="2527966"/>
    <lineage>
        <taxon>Bacteria</taxon>
        <taxon>Pseudomonadati</taxon>
        <taxon>Planctomycetota</taxon>
        <taxon>Planctomycetia</taxon>
        <taxon>Pirellulales</taxon>
        <taxon>Pirellulaceae</taxon>
        <taxon>Novipirellula</taxon>
    </lineage>
</organism>
<evidence type="ECO:0000259" key="1">
    <source>
        <dbReference type="Pfam" id="PF00149"/>
    </source>
</evidence>
<evidence type="ECO:0000313" key="3">
    <source>
        <dbReference type="Proteomes" id="UP000315471"/>
    </source>
</evidence>
<dbReference type="InterPro" id="IPR029052">
    <property type="entry name" value="Metallo-depent_PP-like"/>
</dbReference>
<dbReference type="RefSeq" id="WP_146600444.1">
    <property type="nucleotide sequence ID" value="NZ_SJPY01000004.1"/>
</dbReference>
<gene>
    <name evidence="2" type="ORF">Q31b_31310</name>
</gene>
<dbReference type="OrthoDB" id="9779903at2"/>
<reference evidence="2 3" key="1">
    <citation type="submission" date="2019-02" db="EMBL/GenBank/DDBJ databases">
        <title>Deep-cultivation of Planctomycetes and their phenomic and genomic characterization uncovers novel biology.</title>
        <authorList>
            <person name="Wiegand S."/>
            <person name="Jogler M."/>
            <person name="Boedeker C."/>
            <person name="Pinto D."/>
            <person name="Vollmers J."/>
            <person name="Rivas-Marin E."/>
            <person name="Kohn T."/>
            <person name="Peeters S.H."/>
            <person name="Heuer A."/>
            <person name="Rast P."/>
            <person name="Oberbeckmann S."/>
            <person name="Bunk B."/>
            <person name="Jeske O."/>
            <person name="Meyerdierks A."/>
            <person name="Storesund J.E."/>
            <person name="Kallscheuer N."/>
            <person name="Luecker S."/>
            <person name="Lage O.M."/>
            <person name="Pohl T."/>
            <person name="Merkel B.J."/>
            <person name="Hornburger P."/>
            <person name="Mueller R.-W."/>
            <person name="Bruemmer F."/>
            <person name="Labrenz M."/>
            <person name="Spormann A.M."/>
            <person name="Op Den Camp H."/>
            <person name="Overmann J."/>
            <person name="Amann R."/>
            <person name="Jetten M.S.M."/>
            <person name="Mascher T."/>
            <person name="Medema M.H."/>
            <person name="Devos D.P."/>
            <person name="Kaster A.-K."/>
            <person name="Ovreas L."/>
            <person name="Rohde M."/>
            <person name="Galperin M.Y."/>
            <person name="Jogler C."/>
        </authorList>
    </citation>
    <scope>NUCLEOTIDE SEQUENCE [LARGE SCALE GENOMIC DNA]</scope>
    <source>
        <strain evidence="2 3">Q31b</strain>
    </source>
</reference>
<dbReference type="EMBL" id="SJPY01000004">
    <property type="protein sequence ID" value="TWU41676.1"/>
    <property type="molecule type" value="Genomic_DNA"/>
</dbReference>
<dbReference type="Pfam" id="PF00149">
    <property type="entry name" value="Metallophos"/>
    <property type="match status" value="1"/>
</dbReference>
<feature type="domain" description="Calcineurin-like phosphoesterase" evidence="1">
    <location>
        <begin position="8"/>
        <end position="54"/>
    </location>
</feature>
<protein>
    <recommendedName>
        <fullName evidence="1">Calcineurin-like phosphoesterase domain-containing protein</fullName>
    </recommendedName>
</protein>
<accession>A0A5C6E2R9</accession>
<dbReference type="Gene3D" id="3.60.21.10">
    <property type="match status" value="1"/>
</dbReference>
<comment type="caution">
    <text evidence="2">The sequence shown here is derived from an EMBL/GenBank/DDBJ whole genome shotgun (WGS) entry which is preliminary data.</text>
</comment>
<evidence type="ECO:0000313" key="2">
    <source>
        <dbReference type="EMBL" id="TWU41676.1"/>
    </source>
</evidence>
<keyword evidence="3" id="KW-1185">Reference proteome</keyword>
<name>A0A5C6E2R9_9BACT</name>
<dbReference type="Proteomes" id="UP000315471">
    <property type="component" value="Unassembled WGS sequence"/>
</dbReference>
<dbReference type="AlphaFoldDB" id="A0A5C6E2R9"/>
<dbReference type="SUPFAM" id="SSF56300">
    <property type="entry name" value="Metallo-dependent phosphatases"/>
    <property type="match status" value="1"/>
</dbReference>
<proteinExistence type="predicted"/>
<dbReference type="GO" id="GO:0016787">
    <property type="term" value="F:hydrolase activity"/>
    <property type="evidence" value="ECO:0007669"/>
    <property type="project" value="InterPro"/>
</dbReference>
<sequence>MTDGLSNFDLVGDIHGHADALKELLSDMGYIRHGRGYRRQNRKVIFVGDFVDQGQDAS</sequence>
<dbReference type="InterPro" id="IPR004843">
    <property type="entry name" value="Calcineurin-like_PHP"/>
</dbReference>